<dbReference type="AlphaFoldDB" id="A0A2I1IP53"/>
<feature type="domain" description="Protein-glutamine gamma-glutamyltransferase-like C-terminal" evidence="2">
    <location>
        <begin position="123"/>
        <end position="194"/>
    </location>
</feature>
<protein>
    <submittedName>
        <fullName evidence="3">DUF4129 domain-containing protein</fullName>
    </submittedName>
</protein>
<dbReference type="STRING" id="33007.HMPREF3198_01313"/>
<sequence>MIFTYLPLVEPSPDEARDALARELEKPVYFDLRATLQKLLNQILGKLQIDSLGDFSLGSVLTILVIVVLALIGFFLLRRILRNRKQTATESTALVDPTIPAASYAERAEQALQTDPASSVQEAFRAIAQKCVERKLIEVEAGQTAGEVSRALAAIFPSLAQRIQKVTNSFDIATYGQANLITATHAVEALDLYRNLASAQAEGNASAGSSMPVPASIRGVK</sequence>
<comment type="caution">
    <text evidence="3">The sequence shown here is derived from an EMBL/GenBank/DDBJ whole genome shotgun (WGS) entry which is preliminary data.</text>
</comment>
<dbReference type="EMBL" id="PKKO01000002">
    <property type="protein sequence ID" value="PKY72907.1"/>
    <property type="molecule type" value="Genomic_DNA"/>
</dbReference>
<gene>
    <name evidence="3" type="ORF">CYJ19_04540</name>
</gene>
<keyword evidence="1" id="KW-1133">Transmembrane helix</keyword>
<dbReference type="RefSeq" id="WP_024332127.1">
    <property type="nucleotide sequence ID" value="NZ_JASOXK010000008.1"/>
</dbReference>
<evidence type="ECO:0000313" key="4">
    <source>
        <dbReference type="Proteomes" id="UP000235122"/>
    </source>
</evidence>
<dbReference type="Proteomes" id="UP000235122">
    <property type="component" value="Unassembled WGS sequence"/>
</dbReference>
<dbReference type="InterPro" id="IPR025403">
    <property type="entry name" value="TgpA-like_C"/>
</dbReference>
<evidence type="ECO:0000259" key="2">
    <source>
        <dbReference type="Pfam" id="PF13559"/>
    </source>
</evidence>
<feature type="transmembrane region" description="Helical" evidence="1">
    <location>
        <begin position="55"/>
        <end position="77"/>
    </location>
</feature>
<keyword evidence="1" id="KW-0812">Transmembrane</keyword>
<reference evidence="3 4" key="1">
    <citation type="submission" date="2017-12" db="EMBL/GenBank/DDBJ databases">
        <title>Phylogenetic diversity of female urinary microbiome.</title>
        <authorList>
            <person name="Thomas-White K."/>
            <person name="Wolfe A.J."/>
        </authorList>
    </citation>
    <scope>NUCLEOTIDE SEQUENCE [LARGE SCALE GENOMIC DNA]</scope>
    <source>
        <strain evidence="3 4">UMB0402</strain>
    </source>
</reference>
<proteinExistence type="predicted"/>
<accession>A0A2I1IP53</accession>
<name>A0A2I1IP53_9ACTO</name>
<organism evidence="3 4">
    <name type="scientific">Winkia neuii</name>
    <dbReference type="NCBI Taxonomy" id="33007"/>
    <lineage>
        <taxon>Bacteria</taxon>
        <taxon>Bacillati</taxon>
        <taxon>Actinomycetota</taxon>
        <taxon>Actinomycetes</taxon>
        <taxon>Actinomycetales</taxon>
        <taxon>Actinomycetaceae</taxon>
        <taxon>Winkia</taxon>
    </lineage>
</organism>
<keyword evidence="1" id="KW-0472">Membrane</keyword>
<keyword evidence="4" id="KW-1185">Reference proteome</keyword>
<evidence type="ECO:0000256" key="1">
    <source>
        <dbReference type="SAM" id="Phobius"/>
    </source>
</evidence>
<dbReference type="GeneID" id="35866614"/>
<evidence type="ECO:0000313" key="3">
    <source>
        <dbReference type="EMBL" id="PKY72907.1"/>
    </source>
</evidence>
<dbReference type="Pfam" id="PF13559">
    <property type="entry name" value="DUF4129"/>
    <property type="match status" value="1"/>
</dbReference>